<dbReference type="InterPro" id="IPR053138">
    <property type="entry name" value="N-alpha-Ac-DABA_deacetylase"/>
</dbReference>
<comment type="similarity">
    <text evidence="2">Belongs to the peptidase M14 family.</text>
</comment>
<accession>A0A8J2TMM5</accession>
<dbReference type="PANTHER" id="PTHR37326">
    <property type="entry name" value="BLL3975 PROTEIN"/>
    <property type="match status" value="1"/>
</dbReference>
<sequence length="309" mass="34250">MTKYKVETIDVCYLANGNKLSLPVHNLIGMEGPTVGISAAIHGDEIIGVEVIRQLINILKDQEIKGTIRFLPVANPLAFETLTRHTPIDGNNLNRLFPGDPNGQLSSKLASKITEEFLNTIDIFIDIHAGGAFPIVDYVYILNDEEFSRAFGSKVLYRPKVHYEGTTAEVTIARGVPSVTLEVGGGPNTKEHIRRNVDGILNMLRQKGVIEGEVKHRDDQIVMTEIANILAGQGGLMVPNFEFDMVNKVIEGRQLLATTYNPLTYEVVEEIYTPFEKNFVILMRGQLNKVHPGDYAFMIGNLDTAEGNE</sequence>
<keyword evidence="4" id="KW-0378">Hydrolase</keyword>
<evidence type="ECO:0000256" key="1">
    <source>
        <dbReference type="ARBA" id="ARBA00001947"/>
    </source>
</evidence>
<dbReference type="CDD" id="cd06230">
    <property type="entry name" value="M14_ASTE_ASPA_like"/>
    <property type="match status" value="1"/>
</dbReference>
<dbReference type="Proteomes" id="UP000602050">
    <property type="component" value="Unassembled WGS sequence"/>
</dbReference>
<dbReference type="InterPro" id="IPR043795">
    <property type="entry name" value="N-alpha-Ac-DABA-like"/>
</dbReference>
<dbReference type="PIRSF" id="PIRSF039012">
    <property type="entry name" value="ASP"/>
    <property type="match status" value="1"/>
</dbReference>
<evidence type="ECO:0000256" key="2">
    <source>
        <dbReference type="ARBA" id="ARBA00005988"/>
    </source>
</evidence>
<gene>
    <name evidence="7" type="ORF">GCM10010978_23670</name>
</gene>
<name>A0A8J2TMM5_9BACI</name>
<dbReference type="SUPFAM" id="SSF53187">
    <property type="entry name" value="Zn-dependent exopeptidases"/>
    <property type="match status" value="1"/>
</dbReference>
<dbReference type="Pfam" id="PF24827">
    <property type="entry name" value="AstE_AspA_cat"/>
    <property type="match status" value="1"/>
</dbReference>
<dbReference type="Gene3D" id="3.40.630.10">
    <property type="entry name" value="Zn peptidases"/>
    <property type="match status" value="1"/>
</dbReference>
<dbReference type="PROSITE" id="PS00132">
    <property type="entry name" value="CARBOXYPEPT_ZN_1"/>
    <property type="match status" value="1"/>
</dbReference>
<dbReference type="EMBL" id="BMEV01000047">
    <property type="protein sequence ID" value="GFZ82159.1"/>
    <property type="molecule type" value="Genomic_DNA"/>
</dbReference>
<dbReference type="GO" id="GO:0016811">
    <property type="term" value="F:hydrolase activity, acting on carbon-nitrogen (but not peptide) bonds, in linear amides"/>
    <property type="evidence" value="ECO:0007669"/>
    <property type="project" value="InterPro"/>
</dbReference>
<dbReference type="GO" id="GO:0046872">
    <property type="term" value="F:metal ion binding"/>
    <property type="evidence" value="ECO:0007669"/>
    <property type="project" value="UniProtKB-KW"/>
</dbReference>
<comment type="caution">
    <text evidence="7">The sequence shown here is derived from an EMBL/GenBank/DDBJ whole genome shotgun (WGS) entry which is preliminary data.</text>
</comment>
<protein>
    <submittedName>
        <fullName evidence="7">Succinate dehydrogenase</fullName>
    </submittedName>
</protein>
<dbReference type="InterPro" id="IPR057246">
    <property type="entry name" value="CARBOXYPEPT_ZN_1"/>
</dbReference>
<evidence type="ECO:0000313" key="7">
    <source>
        <dbReference type="EMBL" id="GFZ82159.1"/>
    </source>
</evidence>
<comment type="cofactor">
    <cofactor evidence="1">
        <name>Zn(2+)</name>
        <dbReference type="ChEBI" id="CHEBI:29105"/>
    </cofactor>
</comment>
<evidence type="ECO:0000256" key="5">
    <source>
        <dbReference type="ARBA" id="ARBA00022833"/>
    </source>
</evidence>
<evidence type="ECO:0000256" key="4">
    <source>
        <dbReference type="ARBA" id="ARBA00022801"/>
    </source>
</evidence>
<evidence type="ECO:0000313" key="8">
    <source>
        <dbReference type="Proteomes" id="UP000602050"/>
    </source>
</evidence>
<evidence type="ECO:0000259" key="6">
    <source>
        <dbReference type="Pfam" id="PF24827"/>
    </source>
</evidence>
<dbReference type="PANTHER" id="PTHR37326:SF1">
    <property type="entry name" value="BLL3975 PROTEIN"/>
    <property type="match status" value="1"/>
</dbReference>
<feature type="domain" description="Succinylglutamate desuccinylase/Aspartoacylase catalytic" evidence="6">
    <location>
        <begin position="32"/>
        <end position="205"/>
    </location>
</feature>
<keyword evidence="5" id="KW-0862">Zinc</keyword>
<proteinExistence type="inferred from homology"/>
<keyword evidence="8" id="KW-1185">Reference proteome</keyword>
<reference evidence="7" key="2">
    <citation type="submission" date="2020-09" db="EMBL/GenBank/DDBJ databases">
        <authorList>
            <person name="Sun Q."/>
            <person name="Zhou Y."/>
        </authorList>
    </citation>
    <scope>NUCLEOTIDE SEQUENCE</scope>
    <source>
        <strain evidence="7">CGMCC 1.12360</strain>
    </source>
</reference>
<dbReference type="GO" id="GO:0016788">
    <property type="term" value="F:hydrolase activity, acting on ester bonds"/>
    <property type="evidence" value="ECO:0007669"/>
    <property type="project" value="InterPro"/>
</dbReference>
<dbReference type="RefSeq" id="WP_188392618.1">
    <property type="nucleotide sequence ID" value="NZ_BMEV01000047.1"/>
</dbReference>
<reference evidence="7" key="1">
    <citation type="journal article" date="2014" name="Int. J. Syst. Evol. Microbiol.">
        <title>Complete genome sequence of Corynebacterium casei LMG S-19264T (=DSM 44701T), isolated from a smear-ripened cheese.</title>
        <authorList>
            <consortium name="US DOE Joint Genome Institute (JGI-PGF)"/>
            <person name="Walter F."/>
            <person name="Albersmeier A."/>
            <person name="Kalinowski J."/>
            <person name="Ruckert C."/>
        </authorList>
    </citation>
    <scope>NUCLEOTIDE SEQUENCE</scope>
    <source>
        <strain evidence="7">CGMCC 1.12360</strain>
    </source>
</reference>
<keyword evidence="3" id="KW-0479">Metal-binding</keyword>
<evidence type="ECO:0000256" key="3">
    <source>
        <dbReference type="ARBA" id="ARBA00022723"/>
    </source>
</evidence>
<dbReference type="AlphaFoldDB" id="A0A8J2TMM5"/>
<organism evidence="7 8">
    <name type="scientific">Compostibacillus humi</name>
    <dbReference type="NCBI Taxonomy" id="1245525"/>
    <lineage>
        <taxon>Bacteria</taxon>
        <taxon>Bacillati</taxon>
        <taxon>Bacillota</taxon>
        <taxon>Bacilli</taxon>
        <taxon>Bacillales</taxon>
        <taxon>Bacillaceae</taxon>
        <taxon>Compostibacillus</taxon>
    </lineage>
</organism>
<dbReference type="InterPro" id="IPR055438">
    <property type="entry name" value="AstE_AspA_cat"/>
</dbReference>